<protein>
    <submittedName>
        <fullName evidence="1">Uncharacterized protein</fullName>
    </submittedName>
</protein>
<evidence type="ECO:0000313" key="1">
    <source>
        <dbReference type="EMBL" id="KAI3777178.1"/>
    </source>
</evidence>
<gene>
    <name evidence="1" type="ORF">L1987_46974</name>
</gene>
<organism evidence="1 2">
    <name type="scientific">Smallanthus sonchifolius</name>
    <dbReference type="NCBI Taxonomy" id="185202"/>
    <lineage>
        <taxon>Eukaryota</taxon>
        <taxon>Viridiplantae</taxon>
        <taxon>Streptophyta</taxon>
        <taxon>Embryophyta</taxon>
        <taxon>Tracheophyta</taxon>
        <taxon>Spermatophyta</taxon>
        <taxon>Magnoliopsida</taxon>
        <taxon>eudicotyledons</taxon>
        <taxon>Gunneridae</taxon>
        <taxon>Pentapetalae</taxon>
        <taxon>asterids</taxon>
        <taxon>campanulids</taxon>
        <taxon>Asterales</taxon>
        <taxon>Asteraceae</taxon>
        <taxon>Asteroideae</taxon>
        <taxon>Heliantheae alliance</taxon>
        <taxon>Millerieae</taxon>
        <taxon>Smallanthus</taxon>
    </lineage>
</organism>
<evidence type="ECO:0000313" key="2">
    <source>
        <dbReference type="Proteomes" id="UP001056120"/>
    </source>
</evidence>
<proteinExistence type="predicted"/>
<reference evidence="2" key="1">
    <citation type="journal article" date="2022" name="Mol. Ecol. Resour.">
        <title>The genomes of chicory, endive, great burdock and yacon provide insights into Asteraceae palaeo-polyploidization history and plant inulin production.</title>
        <authorList>
            <person name="Fan W."/>
            <person name="Wang S."/>
            <person name="Wang H."/>
            <person name="Wang A."/>
            <person name="Jiang F."/>
            <person name="Liu H."/>
            <person name="Zhao H."/>
            <person name="Xu D."/>
            <person name="Zhang Y."/>
        </authorList>
    </citation>
    <scope>NUCLEOTIDE SEQUENCE [LARGE SCALE GENOMIC DNA]</scope>
    <source>
        <strain evidence="2">cv. Yunnan</strain>
    </source>
</reference>
<name>A0ACB9G1X0_9ASTR</name>
<reference evidence="1 2" key="2">
    <citation type="journal article" date="2022" name="Mol. Ecol. Resour.">
        <title>The genomes of chicory, endive, great burdock and yacon provide insights into Asteraceae paleo-polyploidization history and plant inulin production.</title>
        <authorList>
            <person name="Fan W."/>
            <person name="Wang S."/>
            <person name="Wang H."/>
            <person name="Wang A."/>
            <person name="Jiang F."/>
            <person name="Liu H."/>
            <person name="Zhao H."/>
            <person name="Xu D."/>
            <person name="Zhang Y."/>
        </authorList>
    </citation>
    <scope>NUCLEOTIDE SEQUENCE [LARGE SCALE GENOMIC DNA]</scope>
    <source>
        <strain evidence="2">cv. Yunnan</strain>
        <tissue evidence="1">Leaves</tissue>
    </source>
</reference>
<sequence>MSTVSEVEPSGPHQLQSDNNNAAVSGVSDEGQGGGGSSDARDGGEYLAVLPPHPKLGKMLIMGAFFRYFDPILTIVVSSLSSHLLPITTFPTMSFTDFLDNIIVNFPPQSPVLFTSGPHNSSSSGSENGETNQWEVNPTDESRKKRMISNRESARRSRKRKQKYLEDIKSQVTQYKTVNRQLMNRLRFTNHNGQIVQHENKRLRLESVVLQQKLYYLHQLLAVPELHHTLLPSAWPCNNNIAVVNGQNQHPLIKTI</sequence>
<comment type="caution">
    <text evidence="1">The sequence shown here is derived from an EMBL/GenBank/DDBJ whole genome shotgun (WGS) entry which is preliminary data.</text>
</comment>
<dbReference type="Proteomes" id="UP001056120">
    <property type="component" value="Linkage Group LG15"/>
</dbReference>
<dbReference type="EMBL" id="CM042032">
    <property type="protein sequence ID" value="KAI3777178.1"/>
    <property type="molecule type" value="Genomic_DNA"/>
</dbReference>
<accession>A0ACB9G1X0</accession>
<keyword evidence="2" id="KW-1185">Reference proteome</keyword>